<keyword evidence="2" id="KW-0482">Metalloprotease</keyword>
<keyword evidence="1" id="KW-1133">Transmembrane helix</keyword>
<keyword evidence="2" id="KW-0645">Protease</keyword>
<keyword evidence="3" id="KW-1185">Reference proteome</keyword>
<sequence length="287" mass="31189">MSVIVASVLTLPTVLLSLLIAGTAGALWGSWAVLAVGGAWLLYGVVLVWVAWYAPEREKVATILHDYRRPDTAEALRLDREWRTVAADSGVPGEHYPLWVQDTDRVSAHAAPVRALAVTTWALEHLPPAQIRALLAQSLGQHAGADPRLRLCREWCAWPGTVLWRLFGLLGKPLDVLGAYATPVRVVLTSLLLPALLLIFGHRLALPGIVVLAVMLAVEPLARAAYSREAESAADRYAVAIGYGPALSAALRTWSARHEPRVPPLLRRLLSHRGSPTVRLRAIERGA</sequence>
<reference evidence="2 3" key="1">
    <citation type="submission" date="2020-10" db="EMBL/GenBank/DDBJ databases">
        <title>Identification of Nocardia species via Next-generation sequencing and recognition of intraspecies genetic diversity.</title>
        <authorList>
            <person name="Li P."/>
            <person name="Li P."/>
            <person name="Lu B."/>
        </authorList>
    </citation>
    <scope>NUCLEOTIDE SEQUENCE [LARGE SCALE GENOMIC DNA]</scope>
    <source>
        <strain evidence="2 3">BJ06-0143</strain>
    </source>
</reference>
<proteinExistence type="predicted"/>
<dbReference type="EMBL" id="JADLQN010000002">
    <property type="protein sequence ID" value="MBF6356252.1"/>
    <property type="molecule type" value="Genomic_DNA"/>
</dbReference>
<name>A0ABS0DF74_9NOCA</name>
<keyword evidence="2" id="KW-0378">Hydrolase</keyword>
<comment type="caution">
    <text evidence="2">The sequence shown here is derived from an EMBL/GenBank/DDBJ whole genome shotgun (WGS) entry which is preliminary data.</text>
</comment>
<keyword evidence="1" id="KW-0812">Transmembrane</keyword>
<dbReference type="GO" id="GO:0008237">
    <property type="term" value="F:metallopeptidase activity"/>
    <property type="evidence" value="ECO:0007669"/>
    <property type="project" value="UniProtKB-KW"/>
</dbReference>
<dbReference type="RefSeq" id="WP_195003058.1">
    <property type="nucleotide sequence ID" value="NZ_JADLQN010000002.1"/>
</dbReference>
<protein>
    <submittedName>
        <fullName evidence="2">M48 family metalloprotease</fullName>
    </submittedName>
</protein>
<evidence type="ECO:0000256" key="1">
    <source>
        <dbReference type="SAM" id="Phobius"/>
    </source>
</evidence>
<gene>
    <name evidence="2" type="ORF">IU449_17165</name>
</gene>
<feature type="transmembrane region" description="Helical" evidence="1">
    <location>
        <begin position="191"/>
        <end position="218"/>
    </location>
</feature>
<keyword evidence="1" id="KW-0472">Membrane</keyword>
<feature type="transmembrane region" description="Helical" evidence="1">
    <location>
        <begin position="31"/>
        <end position="54"/>
    </location>
</feature>
<evidence type="ECO:0000313" key="3">
    <source>
        <dbReference type="Proteomes" id="UP000707731"/>
    </source>
</evidence>
<dbReference type="Proteomes" id="UP000707731">
    <property type="component" value="Unassembled WGS sequence"/>
</dbReference>
<evidence type="ECO:0000313" key="2">
    <source>
        <dbReference type="EMBL" id="MBF6356252.1"/>
    </source>
</evidence>
<accession>A0ABS0DF74</accession>
<organism evidence="2 3">
    <name type="scientific">Nocardia higoensis</name>
    <dbReference type="NCBI Taxonomy" id="228599"/>
    <lineage>
        <taxon>Bacteria</taxon>
        <taxon>Bacillati</taxon>
        <taxon>Actinomycetota</taxon>
        <taxon>Actinomycetes</taxon>
        <taxon>Mycobacteriales</taxon>
        <taxon>Nocardiaceae</taxon>
        <taxon>Nocardia</taxon>
    </lineage>
</organism>